<dbReference type="EMBL" id="CM035406">
    <property type="protein sequence ID" value="KAH7446735.1"/>
    <property type="molecule type" value="Genomic_DNA"/>
</dbReference>
<dbReference type="Proteomes" id="UP000825935">
    <property type="component" value="Chromosome 1"/>
</dbReference>
<dbReference type="InterPro" id="IPR039319">
    <property type="entry name" value="ELF3-like"/>
</dbReference>
<protein>
    <submittedName>
        <fullName evidence="1">Uncharacterized protein</fullName>
    </submittedName>
</protein>
<reference evidence="1" key="1">
    <citation type="submission" date="2021-08" db="EMBL/GenBank/DDBJ databases">
        <title>WGS assembly of Ceratopteris richardii.</title>
        <authorList>
            <person name="Marchant D.B."/>
            <person name="Chen G."/>
            <person name="Jenkins J."/>
            <person name="Shu S."/>
            <person name="Leebens-Mack J."/>
            <person name="Grimwood J."/>
            <person name="Schmutz J."/>
            <person name="Soltis P."/>
            <person name="Soltis D."/>
            <person name="Chen Z.-H."/>
        </authorList>
    </citation>
    <scope>NUCLEOTIDE SEQUENCE</scope>
    <source>
        <strain evidence="1">Whitten #5841</strain>
        <tissue evidence="1">Leaf</tissue>
    </source>
</reference>
<sequence length="303" mass="33814">MSLAIHPSMGWMQMREREPRCWVDSLLSMSNLQFHHATSWSCPSYRTLHLSCFLHKNRQQRIFSDQVFELHKLVEVQKLIAENSDIPINEIYFGVGSMIIDHHNDDSSCDSHDKGKNIIEIPDSIRLPSVVAEGNSVQQSPKSPANTVAMVNQANKYESSRVAPLASVIACSADLEPGPATGGSIPILVRCDEAATVKFPFSESFADSSEQPELKDNVPPVFLQQFLLNNHHCSANTVMNLSETVTLDKKECEQGLSSVVYIVKGNDWDAVQQQRHPPCSALISSHPKKVEQEAEVHRSPRDM</sequence>
<gene>
    <name evidence="1" type="ORF">KP509_01G071100</name>
</gene>
<dbReference type="AlphaFoldDB" id="A0A8T2VME4"/>
<evidence type="ECO:0000313" key="2">
    <source>
        <dbReference type="Proteomes" id="UP000825935"/>
    </source>
</evidence>
<proteinExistence type="predicted"/>
<name>A0A8T2VME4_CERRI</name>
<organism evidence="1 2">
    <name type="scientific">Ceratopteris richardii</name>
    <name type="common">Triangle waterfern</name>
    <dbReference type="NCBI Taxonomy" id="49495"/>
    <lineage>
        <taxon>Eukaryota</taxon>
        <taxon>Viridiplantae</taxon>
        <taxon>Streptophyta</taxon>
        <taxon>Embryophyta</taxon>
        <taxon>Tracheophyta</taxon>
        <taxon>Polypodiopsida</taxon>
        <taxon>Polypodiidae</taxon>
        <taxon>Polypodiales</taxon>
        <taxon>Pteridineae</taxon>
        <taxon>Pteridaceae</taxon>
        <taxon>Parkerioideae</taxon>
        <taxon>Ceratopteris</taxon>
    </lineage>
</organism>
<comment type="caution">
    <text evidence="1">The sequence shown here is derived from an EMBL/GenBank/DDBJ whole genome shotgun (WGS) entry which is preliminary data.</text>
</comment>
<accession>A0A8T2VME4</accession>
<dbReference type="PANTHER" id="PTHR34281">
    <property type="entry name" value="PROTEIN EARLY FLOWERING 3"/>
    <property type="match status" value="1"/>
</dbReference>
<evidence type="ECO:0000313" key="1">
    <source>
        <dbReference type="EMBL" id="KAH7446735.1"/>
    </source>
</evidence>
<keyword evidence="2" id="KW-1185">Reference proteome</keyword>
<dbReference type="OrthoDB" id="1939092at2759"/>
<dbReference type="PANTHER" id="PTHR34281:SF2">
    <property type="entry name" value="PROTEIN EARLY FLOWERING 3"/>
    <property type="match status" value="1"/>
</dbReference>